<proteinExistence type="predicted"/>
<reference evidence="2" key="1">
    <citation type="submission" date="2016-04" db="EMBL/GenBank/DDBJ databases">
        <title>Cephalotus genome sequencing.</title>
        <authorList>
            <person name="Fukushima K."/>
            <person name="Hasebe M."/>
            <person name="Fang X."/>
        </authorList>
    </citation>
    <scope>NUCLEOTIDE SEQUENCE [LARGE SCALE GENOMIC DNA]</scope>
    <source>
        <strain evidence="2">cv. St1</strain>
    </source>
</reference>
<name>A0A1Q3B1L0_CEPFO</name>
<dbReference type="Proteomes" id="UP000187406">
    <property type="component" value="Unassembled WGS sequence"/>
</dbReference>
<dbReference type="OrthoDB" id="2013610at2759"/>
<feature type="non-terminal residue" evidence="1">
    <location>
        <position position="1"/>
    </location>
</feature>
<protein>
    <recommendedName>
        <fullName evidence="3">RVP_2 domain-containing protein</fullName>
    </recommendedName>
</protein>
<dbReference type="AlphaFoldDB" id="A0A1Q3B1L0"/>
<evidence type="ECO:0000313" key="2">
    <source>
        <dbReference type="Proteomes" id="UP000187406"/>
    </source>
</evidence>
<dbReference type="EMBL" id="BDDD01000225">
    <property type="protein sequence ID" value="GAV61785.1"/>
    <property type="molecule type" value="Genomic_DNA"/>
</dbReference>
<dbReference type="InParanoid" id="A0A1Q3B1L0"/>
<keyword evidence="2" id="KW-1185">Reference proteome</keyword>
<organism evidence="1 2">
    <name type="scientific">Cephalotus follicularis</name>
    <name type="common">Albany pitcher plant</name>
    <dbReference type="NCBI Taxonomy" id="3775"/>
    <lineage>
        <taxon>Eukaryota</taxon>
        <taxon>Viridiplantae</taxon>
        <taxon>Streptophyta</taxon>
        <taxon>Embryophyta</taxon>
        <taxon>Tracheophyta</taxon>
        <taxon>Spermatophyta</taxon>
        <taxon>Magnoliopsida</taxon>
        <taxon>eudicotyledons</taxon>
        <taxon>Gunneridae</taxon>
        <taxon>Pentapetalae</taxon>
        <taxon>rosids</taxon>
        <taxon>fabids</taxon>
        <taxon>Oxalidales</taxon>
        <taxon>Cephalotaceae</taxon>
        <taxon>Cephalotus</taxon>
    </lineage>
</organism>
<comment type="caution">
    <text evidence="1">The sequence shown here is derived from an EMBL/GenBank/DDBJ whole genome shotgun (WGS) entry which is preliminary data.</text>
</comment>
<sequence>PIKCMSPVQLKERMDKGLCYNCDEKYNPGHKCKAKFLLLLTDSDDEYEDTKGEATLEVLATKDEEQELLETSFLAMGDENGPRSIHLKGLYHKYPIHVLIDNGSTHNFIKEHVSVQLKLSIIPTKPFKVYVGNGDYLICKMKTLAVPLKLQ</sequence>
<evidence type="ECO:0008006" key="3">
    <source>
        <dbReference type="Google" id="ProtNLM"/>
    </source>
</evidence>
<accession>A0A1Q3B1L0</accession>
<gene>
    <name evidence="1" type="ORF">CFOL_v3_05311</name>
</gene>
<evidence type="ECO:0000313" key="1">
    <source>
        <dbReference type="EMBL" id="GAV61785.1"/>
    </source>
</evidence>
<dbReference type="CDD" id="cd00303">
    <property type="entry name" value="retropepsin_like"/>
    <property type="match status" value="1"/>
</dbReference>